<feature type="transmembrane region" description="Helical" evidence="1">
    <location>
        <begin position="15"/>
        <end position="36"/>
    </location>
</feature>
<evidence type="ECO:0000256" key="1">
    <source>
        <dbReference type="SAM" id="Phobius"/>
    </source>
</evidence>
<protein>
    <submittedName>
        <fullName evidence="2">17724_t:CDS:1</fullName>
    </submittedName>
</protein>
<dbReference type="Proteomes" id="UP000789342">
    <property type="component" value="Unassembled WGS sequence"/>
</dbReference>
<keyword evidence="1" id="KW-1133">Transmembrane helix</keyword>
<keyword evidence="3" id="KW-1185">Reference proteome</keyword>
<keyword evidence="1" id="KW-0812">Transmembrane</keyword>
<dbReference type="AlphaFoldDB" id="A0A9N9I8P0"/>
<comment type="caution">
    <text evidence="2">The sequence shown here is derived from an EMBL/GenBank/DDBJ whole genome shotgun (WGS) entry which is preliminary data.</text>
</comment>
<evidence type="ECO:0000313" key="2">
    <source>
        <dbReference type="EMBL" id="CAG8724763.1"/>
    </source>
</evidence>
<gene>
    <name evidence="2" type="ORF">AMORRO_LOCUS13576</name>
</gene>
<keyword evidence="1" id="KW-0472">Membrane</keyword>
<feature type="non-terminal residue" evidence="2">
    <location>
        <position position="45"/>
    </location>
</feature>
<dbReference type="EMBL" id="CAJVPV010023808">
    <property type="protein sequence ID" value="CAG8724763.1"/>
    <property type="molecule type" value="Genomic_DNA"/>
</dbReference>
<accession>A0A9N9I8P0</accession>
<proteinExistence type="predicted"/>
<organism evidence="2 3">
    <name type="scientific">Acaulospora morrowiae</name>
    <dbReference type="NCBI Taxonomy" id="94023"/>
    <lineage>
        <taxon>Eukaryota</taxon>
        <taxon>Fungi</taxon>
        <taxon>Fungi incertae sedis</taxon>
        <taxon>Mucoromycota</taxon>
        <taxon>Glomeromycotina</taxon>
        <taxon>Glomeromycetes</taxon>
        <taxon>Diversisporales</taxon>
        <taxon>Acaulosporaceae</taxon>
        <taxon>Acaulospora</taxon>
    </lineage>
</organism>
<evidence type="ECO:0000313" key="3">
    <source>
        <dbReference type="Proteomes" id="UP000789342"/>
    </source>
</evidence>
<reference evidence="2" key="1">
    <citation type="submission" date="2021-06" db="EMBL/GenBank/DDBJ databases">
        <authorList>
            <person name="Kallberg Y."/>
            <person name="Tangrot J."/>
            <person name="Rosling A."/>
        </authorList>
    </citation>
    <scope>NUCLEOTIDE SEQUENCE</scope>
    <source>
        <strain evidence="2">CL551</strain>
    </source>
</reference>
<sequence length="45" mass="5108">MTVSMTTGMVMDTMVVKMFMLVVMIVCFLVHIDICFRNLSHVPSV</sequence>
<name>A0A9N9I8P0_9GLOM</name>